<reference evidence="3 4" key="1">
    <citation type="submission" date="2023-01" db="EMBL/GenBank/DDBJ databases">
        <title>Thalassococcus onchidii sp. nov., isolated from a marine invertebrate from the South China Sea.</title>
        <authorList>
            <person name="Xu S."/>
            <person name="Liu Z."/>
            <person name="Xu Y."/>
        </authorList>
    </citation>
    <scope>NUCLEOTIDE SEQUENCE [LARGE SCALE GENOMIC DNA]</scope>
    <source>
        <strain evidence="3 4">KCTC 32084</strain>
    </source>
</reference>
<name>A0ABT4XUH3_9RHOB</name>
<sequence>MHILLEVIIASLFVLSGGGLLVASQEVRKKYALPASLFALLLAAITLVPLIRNVDLEWPQVSLFIDKTQKINRRVPRWELDLQRALVARGYDVGEVDGVYGLKTKFAMISFQENNGLKSSAEPTLETMEALGFDYRKYMHR</sequence>
<keyword evidence="4" id="KW-1185">Reference proteome</keyword>
<dbReference type="RefSeq" id="WP_271432967.1">
    <property type="nucleotide sequence ID" value="NZ_JAQIOY010000004.1"/>
</dbReference>
<evidence type="ECO:0000313" key="3">
    <source>
        <dbReference type="EMBL" id="MDA7425606.1"/>
    </source>
</evidence>
<keyword evidence="1" id="KW-1133">Transmembrane helix</keyword>
<dbReference type="SUPFAM" id="SSF47090">
    <property type="entry name" value="PGBD-like"/>
    <property type="match status" value="1"/>
</dbReference>
<dbReference type="InterPro" id="IPR036366">
    <property type="entry name" value="PGBDSf"/>
</dbReference>
<evidence type="ECO:0000259" key="2">
    <source>
        <dbReference type="Pfam" id="PF01471"/>
    </source>
</evidence>
<protein>
    <submittedName>
        <fullName evidence="3">Peptidoglycan-binding domain-containing protein</fullName>
    </submittedName>
</protein>
<dbReference type="Pfam" id="PF01471">
    <property type="entry name" value="PG_binding_1"/>
    <property type="match status" value="1"/>
</dbReference>
<dbReference type="InterPro" id="IPR002477">
    <property type="entry name" value="Peptidoglycan-bd-like"/>
</dbReference>
<dbReference type="Proteomes" id="UP001210720">
    <property type="component" value="Unassembled WGS sequence"/>
</dbReference>
<proteinExistence type="predicted"/>
<dbReference type="InterPro" id="IPR036365">
    <property type="entry name" value="PGBD-like_sf"/>
</dbReference>
<dbReference type="EMBL" id="JAQIOY010000004">
    <property type="protein sequence ID" value="MDA7425606.1"/>
    <property type="molecule type" value="Genomic_DNA"/>
</dbReference>
<organism evidence="3 4">
    <name type="scientific">Thalassococcus lentus</name>
    <dbReference type="NCBI Taxonomy" id="1210524"/>
    <lineage>
        <taxon>Bacteria</taxon>
        <taxon>Pseudomonadati</taxon>
        <taxon>Pseudomonadota</taxon>
        <taxon>Alphaproteobacteria</taxon>
        <taxon>Rhodobacterales</taxon>
        <taxon>Roseobacteraceae</taxon>
        <taxon>Thalassococcus</taxon>
    </lineage>
</organism>
<comment type="caution">
    <text evidence="3">The sequence shown here is derived from an EMBL/GenBank/DDBJ whole genome shotgun (WGS) entry which is preliminary data.</text>
</comment>
<evidence type="ECO:0000313" key="4">
    <source>
        <dbReference type="Proteomes" id="UP001210720"/>
    </source>
</evidence>
<keyword evidence="1" id="KW-0812">Transmembrane</keyword>
<feature type="domain" description="Peptidoglycan binding-like" evidence="2">
    <location>
        <begin position="81"/>
        <end position="131"/>
    </location>
</feature>
<keyword evidence="1" id="KW-0472">Membrane</keyword>
<gene>
    <name evidence="3" type="ORF">PFY00_12795</name>
</gene>
<dbReference type="Gene3D" id="1.10.101.10">
    <property type="entry name" value="PGBD-like superfamily/PGBD"/>
    <property type="match status" value="1"/>
</dbReference>
<evidence type="ECO:0000256" key="1">
    <source>
        <dbReference type="SAM" id="Phobius"/>
    </source>
</evidence>
<feature type="transmembrane region" description="Helical" evidence="1">
    <location>
        <begin position="33"/>
        <end position="51"/>
    </location>
</feature>
<accession>A0ABT4XUH3</accession>